<evidence type="ECO:0000313" key="2">
    <source>
        <dbReference type="Proteomes" id="UP001186974"/>
    </source>
</evidence>
<comment type="caution">
    <text evidence="1">The sequence shown here is derived from an EMBL/GenBank/DDBJ whole genome shotgun (WGS) entry which is preliminary data.</text>
</comment>
<dbReference type="Proteomes" id="UP001186974">
    <property type="component" value="Unassembled WGS sequence"/>
</dbReference>
<proteinExistence type="predicted"/>
<evidence type="ECO:0000313" key="1">
    <source>
        <dbReference type="EMBL" id="KAK3044141.1"/>
    </source>
</evidence>
<dbReference type="EMBL" id="JAWDJW010012368">
    <property type="protein sequence ID" value="KAK3044141.1"/>
    <property type="molecule type" value="Genomic_DNA"/>
</dbReference>
<sequence>ADEHAAQSKGSVTFNAGFQDDVVSSAEKNEKLEDAARQLNRMFTLCNTDRYVAYNYFAHQNEAEVCLRSSLEESRKWGVYYMVNLQFKTYFKARYDSTYEQYSVPS</sequence>
<keyword evidence="2" id="KW-1185">Reference proteome</keyword>
<feature type="non-terminal residue" evidence="1">
    <location>
        <position position="1"/>
    </location>
</feature>
<reference evidence="1" key="1">
    <citation type="submission" date="2024-09" db="EMBL/GenBank/DDBJ databases">
        <title>Black Yeasts Isolated from many extreme environments.</title>
        <authorList>
            <person name="Coleine C."/>
            <person name="Stajich J.E."/>
            <person name="Selbmann L."/>
        </authorList>
    </citation>
    <scope>NUCLEOTIDE SEQUENCE</scope>
    <source>
        <strain evidence="1">CCFEE 5737</strain>
    </source>
</reference>
<gene>
    <name evidence="1" type="ORF">LTS18_002065</name>
</gene>
<name>A0ACC3CSB4_9PEZI</name>
<protein>
    <submittedName>
        <fullName evidence="1">Uncharacterized protein</fullName>
    </submittedName>
</protein>
<organism evidence="1 2">
    <name type="scientific">Coniosporium uncinatum</name>
    <dbReference type="NCBI Taxonomy" id="93489"/>
    <lineage>
        <taxon>Eukaryota</taxon>
        <taxon>Fungi</taxon>
        <taxon>Dikarya</taxon>
        <taxon>Ascomycota</taxon>
        <taxon>Pezizomycotina</taxon>
        <taxon>Dothideomycetes</taxon>
        <taxon>Dothideomycetes incertae sedis</taxon>
        <taxon>Coniosporium</taxon>
    </lineage>
</organism>
<accession>A0ACC3CSB4</accession>